<dbReference type="GO" id="GO:0005524">
    <property type="term" value="F:ATP binding"/>
    <property type="evidence" value="ECO:0007669"/>
    <property type="project" value="UniProtKB-UniRule"/>
</dbReference>
<comment type="subunit">
    <text evidence="1">Monomer.</text>
</comment>
<evidence type="ECO:0000313" key="7">
    <source>
        <dbReference type="EMBL" id="OMJ93080.1"/>
    </source>
</evidence>
<dbReference type="PROSITE" id="PS50011">
    <property type="entry name" value="PROTEIN_KINASE_DOM"/>
    <property type="match status" value="1"/>
</dbReference>
<dbReference type="SMART" id="SM00220">
    <property type="entry name" value="S_TKc"/>
    <property type="match status" value="1"/>
</dbReference>
<keyword evidence="8" id="KW-1185">Reference proteome</keyword>
<gene>
    <name evidence="7" type="ORF">SteCoe_4024</name>
</gene>
<name>A0A1R2CVR5_9CILI</name>
<keyword evidence="5" id="KW-0418">Kinase</keyword>
<dbReference type="CDD" id="cd05117">
    <property type="entry name" value="STKc_CAMK"/>
    <property type="match status" value="1"/>
</dbReference>
<accession>A0A1R2CVR5</accession>
<dbReference type="Gene3D" id="1.10.510.10">
    <property type="entry name" value="Transferase(Phosphotransferase) domain 1"/>
    <property type="match status" value="1"/>
</dbReference>
<reference evidence="7 8" key="1">
    <citation type="submission" date="2016-11" db="EMBL/GenBank/DDBJ databases">
        <title>The macronuclear genome of Stentor coeruleus: a giant cell with tiny introns.</title>
        <authorList>
            <person name="Slabodnick M."/>
            <person name="Ruby J.G."/>
            <person name="Reiff S.B."/>
            <person name="Swart E.C."/>
            <person name="Gosai S."/>
            <person name="Prabakaran S."/>
            <person name="Witkowska E."/>
            <person name="Larue G.E."/>
            <person name="Fisher S."/>
            <person name="Freeman R.M."/>
            <person name="Gunawardena J."/>
            <person name="Chu W."/>
            <person name="Stover N.A."/>
            <person name="Gregory B.D."/>
            <person name="Nowacki M."/>
            <person name="Derisi J."/>
            <person name="Roy S.W."/>
            <person name="Marshall W.F."/>
            <person name="Sood P."/>
        </authorList>
    </citation>
    <scope>NUCLEOTIDE SEQUENCE [LARGE SCALE GENOMIC DNA]</scope>
    <source>
        <strain evidence="7">WM001</strain>
    </source>
</reference>
<dbReference type="AlphaFoldDB" id="A0A1R2CVR5"/>
<evidence type="ECO:0000313" key="8">
    <source>
        <dbReference type="Proteomes" id="UP000187209"/>
    </source>
</evidence>
<dbReference type="Gene3D" id="3.30.200.20">
    <property type="entry name" value="Phosphorylase Kinase, domain 1"/>
    <property type="match status" value="1"/>
</dbReference>
<dbReference type="EMBL" id="MPUH01000049">
    <property type="protein sequence ID" value="OMJ93080.1"/>
    <property type="molecule type" value="Genomic_DNA"/>
</dbReference>
<keyword evidence="5" id="KW-0808">Transferase</keyword>
<evidence type="ECO:0000256" key="4">
    <source>
        <dbReference type="PROSITE-ProRule" id="PRU10141"/>
    </source>
</evidence>
<feature type="binding site" evidence="4">
    <location>
        <position position="169"/>
    </location>
    <ligand>
        <name>ATP</name>
        <dbReference type="ChEBI" id="CHEBI:30616"/>
    </ligand>
</feature>
<evidence type="ECO:0000256" key="2">
    <source>
        <dbReference type="ARBA" id="ARBA00022741"/>
    </source>
</evidence>
<organism evidence="7 8">
    <name type="scientific">Stentor coeruleus</name>
    <dbReference type="NCBI Taxonomy" id="5963"/>
    <lineage>
        <taxon>Eukaryota</taxon>
        <taxon>Sar</taxon>
        <taxon>Alveolata</taxon>
        <taxon>Ciliophora</taxon>
        <taxon>Postciliodesmatophora</taxon>
        <taxon>Heterotrichea</taxon>
        <taxon>Heterotrichida</taxon>
        <taxon>Stentoridae</taxon>
        <taxon>Stentor</taxon>
    </lineage>
</organism>
<keyword evidence="3 4" id="KW-0067">ATP-binding</keyword>
<dbReference type="GO" id="GO:0004674">
    <property type="term" value="F:protein serine/threonine kinase activity"/>
    <property type="evidence" value="ECO:0007669"/>
    <property type="project" value="UniProtKB-KW"/>
</dbReference>
<evidence type="ECO:0000256" key="3">
    <source>
        <dbReference type="ARBA" id="ARBA00022840"/>
    </source>
</evidence>
<protein>
    <recommendedName>
        <fullName evidence="6">Protein kinase domain-containing protein</fullName>
    </recommendedName>
</protein>
<dbReference type="SUPFAM" id="SSF56112">
    <property type="entry name" value="Protein kinase-like (PK-like)"/>
    <property type="match status" value="1"/>
</dbReference>
<dbReference type="InterPro" id="IPR008271">
    <property type="entry name" value="Ser/Thr_kinase_AS"/>
</dbReference>
<dbReference type="PROSITE" id="PS00107">
    <property type="entry name" value="PROTEIN_KINASE_ATP"/>
    <property type="match status" value="1"/>
</dbReference>
<keyword evidence="2 4" id="KW-0547">Nucleotide-binding</keyword>
<dbReference type="InterPro" id="IPR011009">
    <property type="entry name" value="Kinase-like_dom_sf"/>
</dbReference>
<proteinExistence type="inferred from homology"/>
<dbReference type="Proteomes" id="UP000187209">
    <property type="component" value="Unassembled WGS sequence"/>
</dbReference>
<dbReference type="PROSITE" id="PS00108">
    <property type="entry name" value="PROTEIN_KINASE_ST"/>
    <property type="match status" value="1"/>
</dbReference>
<dbReference type="FunFam" id="3.30.200.20:FF:000042">
    <property type="entry name" value="Aurora kinase A"/>
    <property type="match status" value="1"/>
</dbReference>
<dbReference type="PANTHER" id="PTHR24347">
    <property type="entry name" value="SERINE/THREONINE-PROTEIN KINASE"/>
    <property type="match status" value="1"/>
</dbReference>
<evidence type="ECO:0000256" key="1">
    <source>
        <dbReference type="ARBA" id="ARBA00011245"/>
    </source>
</evidence>
<comment type="similarity">
    <text evidence="5">Belongs to the protein kinase superfamily.</text>
</comment>
<feature type="domain" description="Protein kinase" evidence="6">
    <location>
        <begin position="136"/>
        <end position="392"/>
    </location>
</feature>
<dbReference type="InterPro" id="IPR000719">
    <property type="entry name" value="Prot_kinase_dom"/>
</dbReference>
<dbReference type="FunFam" id="1.10.510.10:FF:000571">
    <property type="entry name" value="Maternal embryonic leucine zipper kinase"/>
    <property type="match status" value="1"/>
</dbReference>
<evidence type="ECO:0000259" key="6">
    <source>
        <dbReference type="PROSITE" id="PS50011"/>
    </source>
</evidence>
<sequence>MSLVSMFTEFLMGTKSEEQLWITTGEKGTLNSNEPALIQGSLTYIKNSSLKVKIFKLIHNGLLRQSSQGDFTKFTELSWRIVEFFSESNEGRDKFGFSVFYSSFKTDFYVKNETELLLWKEKLEGICICTDFPDNFVVIKKLGAGKSGEVFLVEDLHTRKEYAMKCIKKNTILSERKLESLYNEIKIMRSLNHPNIVKLHKVYENEKCIKMILDYCPFGTLYSRLLSRKKIDESVAKKFSRRLLETVDFLHGNRIMHRDIKLENILMTSDSDDTSFKIGDFGLSCEVHNTHYLRCGSPGYVAPEILRDKKYNHKADIFSCGIVIFALIGGYLPFTGENPNEILLNNCKCKINFEDKIWKKVSYLVVDLLSELLEPNPELRPDAAEALLKQWIIRKKKIKEKSPATGIFISESPAFGNVNILTY</sequence>
<evidence type="ECO:0000256" key="5">
    <source>
        <dbReference type="RuleBase" id="RU000304"/>
    </source>
</evidence>
<dbReference type="InterPro" id="IPR017441">
    <property type="entry name" value="Protein_kinase_ATP_BS"/>
</dbReference>
<dbReference type="OrthoDB" id="346907at2759"/>
<keyword evidence="5" id="KW-0723">Serine/threonine-protein kinase</keyword>
<dbReference type="Pfam" id="PF00069">
    <property type="entry name" value="Pkinase"/>
    <property type="match status" value="1"/>
</dbReference>
<comment type="caution">
    <text evidence="7">The sequence shown here is derived from an EMBL/GenBank/DDBJ whole genome shotgun (WGS) entry which is preliminary data.</text>
</comment>